<evidence type="ECO:0000313" key="3">
    <source>
        <dbReference type="EMBL" id="KTD20293.1"/>
    </source>
</evidence>
<organism evidence="3 4">
    <name type="scientific">Legionella lansingensis</name>
    <dbReference type="NCBI Taxonomy" id="45067"/>
    <lineage>
        <taxon>Bacteria</taxon>
        <taxon>Pseudomonadati</taxon>
        <taxon>Pseudomonadota</taxon>
        <taxon>Gammaproteobacteria</taxon>
        <taxon>Legionellales</taxon>
        <taxon>Legionellaceae</taxon>
        <taxon>Legionella</taxon>
    </lineage>
</organism>
<keyword evidence="4" id="KW-1185">Reference proteome</keyword>
<protein>
    <submittedName>
        <fullName evidence="3">Effector protein B, substrate of the Dot/Icm secretion system</fullName>
    </submittedName>
</protein>
<name>A0A0W0VJL2_9GAMM</name>
<evidence type="ECO:0000256" key="2">
    <source>
        <dbReference type="SAM" id="Phobius"/>
    </source>
</evidence>
<sequence length="1484" mass="169211">MRRKDEVGQDIHAKKRIAYTTIAESGLGALLPQLESKVESLQKRLAVSLSKKPTLEETFTEKQITAALKLIRLIRGILPNFDKGNLPNKIALAILNGISLWRDLKSVQASLSSTRYAIYSIIKGQLSEIISKSIEENGNVLPKNDSLEGFKNSLKKHIHSQLLDFPEHSPCAELPFLLNEIDDIIDHFDFGEYCGETFKEQEFYIALKKVLSKRFVDKYGQLDLKVVHPITYELTVFLLMMLPQMSPNLQAFISFLNPDAINIKVTRVKENVPNDYCYQKGKELIDGEELYLIMRGKAPSHLSANLRRYFTDYADTVHVKSERAKMDLLQKFIQSEKQSLDMDLALYKKLEREMKEKKTIDAFDVKPSIALLQQQEEQAKVLIKAIVEKLTSYKTRTFKQLLDASSDGLREQLAQNMTDKLDISYAEQILPSMCLIEETQGFTVISIQESLYQITETSLTYLEDSLKQIKKDKEQLIRDYHHQRNDQIARELDGVNSSLSHLIQQISQIQVTDNIDDLLLRLKELKERVDSFLELQTSLDHLDKELSPPFYCPESLDDSFRTSIGHIYETSRVVLQECQHVLHRTEKAIKAKERALTLCLEKERAAQAFAENMKLLNAQTLASLWQDKKILLESKKSQGKELLKEIEVKKENLIDIDRLYGKGDPLSCQPPKYITQRNSKLKEVLDTVEMIRDDLLTFIPEQSKFESLLKVTNLESTEGAFNAQLWVESLAANMEDSLQREQELEKDGNTKTQIRDALLSVSSILKQESIKNVSDELAKLKLLNQLKPVYGLGTNPKNEINELIAFITGKNKLGIEILAKILSLSTAEIYSYCANEERKKLFQQAVEKQTHLLKRQIESINLVKTHNAIYRKLKENIAQIRSDLSNLVAFNEIQHAMDQEYREKMEALSVQMAFLQESSGGVGKEIGSLELEVQILEKINQLLDGSQTLNKHLTADTQISEAHCVMAEKQLRDLLQEFIVLQQLVASWKEVLSYTTSTVGIGELLTTSGQRVSELRVAVCSSKFKEIEEAIDLVEQPSFAVLLNVLSQQLEKYNNYCSAIPLAFKDIDLLRKELEVARGTKTADENENTKPLESLRKQLQINFLQKIEHILISFAVEIQRQDQQLKIALSETRDNYQLHLSAVTTLGVYLETFPISDLGTLKAGLEKLQPDAKNTLQRLMTIETNINLLKKEHETHSIVLQNQKARQDMREQVQRQFCEQLSHYLDQRHKKYRFKDFFSSQDVIQRKQFIEGLLIKLEEYSQSGKSQDILDYIARSKFPGLGLQPILRRLIIAIKALDKQTPSEQTNYVTLKLPEIPHHQDAMEQLKTFESSHPKLCSALTVLVSEIDELEKHGNKIQGEDGKTAKGLAVSLRKQVDSYICAQAVNDRLSVSDFETFRADFMDLLHSQDDSMSKHRSFWKPFITNVAAAFFTLGIALGVKLIGSKLMTGHASFFGETIRFQYVQSIEEELANVAAAVSAVVSAV</sequence>
<gene>
    <name evidence="3" type="primary">lepB_2</name>
    <name evidence="3" type="ORF">Llan_1944</name>
</gene>
<dbReference type="PATRIC" id="fig|45067.4.peg.2033"/>
<evidence type="ECO:0000313" key="4">
    <source>
        <dbReference type="Proteomes" id="UP000054869"/>
    </source>
</evidence>
<keyword evidence="2" id="KW-0812">Transmembrane</keyword>
<dbReference type="Proteomes" id="UP000054869">
    <property type="component" value="Unassembled WGS sequence"/>
</dbReference>
<feature type="coiled-coil region" evidence="1">
    <location>
        <begin position="459"/>
        <end position="535"/>
    </location>
</feature>
<evidence type="ECO:0000256" key="1">
    <source>
        <dbReference type="SAM" id="Coils"/>
    </source>
</evidence>
<dbReference type="OrthoDB" id="5637444at2"/>
<keyword evidence="2" id="KW-0472">Membrane</keyword>
<dbReference type="eggNOG" id="ENOG5032N3Q">
    <property type="taxonomic scope" value="Bacteria"/>
</dbReference>
<accession>A0A0W0VJL2</accession>
<reference evidence="3 4" key="1">
    <citation type="submission" date="2015-11" db="EMBL/GenBank/DDBJ databases">
        <title>Genomic analysis of 38 Legionella species identifies large and diverse effector repertoires.</title>
        <authorList>
            <person name="Burstein D."/>
            <person name="Amaro F."/>
            <person name="Zusman T."/>
            <person name="Lifshitz Z."/>
            <person name="Cohen O."/>
            <person name="Gilbert J.A."/>
            <person name="Pupko T."/>
            <person name="Shuman H.A."/>
            <person name="Segal G."/>
        </authorList>
    </citation>
    <scope>NUCLEOTIDE SEQUENCE [LARGE SCALE GENOMIC DNA]</scope>
    <source>
        <strain evidence="3 4">ATCC 49751</strain>
    </source>
</reference>
<dbReference type="EMBL" id="LNYI01000042">
    <property type="protein sequence ID" value="KTD20293.1"/>
    <property type="molecule type" value="Genomic_DNA"/>
</dbReference>
<comment type="caution">
    <text evidence="3">The sequence shown here is derived from an EMBL/GenBank/DDBJ whole genome shotgun (WGS) entry which is preliminary data.</text>
</comment>
<keyword evidence="1" id="KW-0175">Coiled coil</keyword>
<dbReference type="RefSeq" id="WP_035915798.1">
    <property type="nucleotide sequence ID" value="NZ_CAAAJD010000023.1"/>
</dbReference>
<feature type="transmembrane region" description="Helical" evidence="2">
    <location>
        <begin position="1422"/>
        <end position="1442"/>
    </location>
</feature>
<proteinExistence type="predicted"/>
<keyword evidence="2" id="KW-1133">Transmembrane helix</keyword>
<dbReference type="STRING" id="45067.Llan_1944"/>